<dbReference type="Gene3D" id="3.40.50.1110">
    <property type="entry name" value="SGNH hydrolase"/>
    <property type="match status" value="1"/>
</dbReference>
<protein>
    <submittedName>
        <fullName evidence="1">Acyltransferase</fullName>
    </submittedName>
</protein>
<dbReference type="AlphaFoldDB" id="A0A3E0IM13"/>
<dbReference type="SUPFAM" id="SSF52266">
    <property type="entry name" value="SGNH hydrolase"/>
    <property type="match status" value="1"/>
</dbReference>
<reference evidence="1 2" key="1">
    <citation type="journal article" date="2018" name="Vet. Microbiol.">
        <title>Characterisation of Staphylococcus felis isolated from cats using whole genome sequencing.</title>
        <authorList>
            <person name="Worthing K."/>
            <person name="Pang S."/>
            <person name="Trott D.J."/>
            <person name="Abraham S."/>
            <person name="Coombs G.W."/>
            <person name="Jordan D."/>
            <person name="McIntyre L."/>
            <person name="Davies M.R."/>
            <person name="Norris J."/>
        </authorList>
    </citation>
    <scope>NUCLEOTIDE SEQUENCE [LARGE SCALE GENOMIC DNA]</scope>
    <source>
        <strain evidence="1 2">F9</strain>
    </source>
</reference>
<organism evidence="1 2">
    <name type="scientific">Staphylococcus felis</name>
    <dbReference type="NCBI Taxonomy" id="46127"/>
    <lineage>
        <taxon>Bacteria</taxon>
        <taxon>Bacillati</taxon>
        <taxon>Bacillota</taxon>
        <taxon>Bacilli</taxon>
        <taxon>Bacillales</taxon>
        <taxon>Staphylococcaceae</taxon>
        <taxon>Staphylococcus</taxon>
    </lineage>
</organism>
<feature type="non-terminal residue" evidence="1">
    <location>
        <position position="1"/>
    </location>
</feature>
<evidence type="ECO:0000313" key="2">
    <source>
        <dbReference type="Proteomes" id="UP000256562"/>
    </source>
</evidence>
<dbReference type="GO" id="GO:0016746">
    <property type="term" value="F:acyltransferase activity"/>
    <property type="evidence" value="ECO:0007669"/>
    <property type="project" value="UniProtKB-KW"/>
</dbReference>
<evidence type="ECO:0000313" key="1">
    <source>
        <dbReference type="EMBL" id="REH91606.1"/>
    </source>
</evidence>
<keyword evidence="1" id="KW-0808">Transferase</keyword>
<dbReference type="Proteomes" id="UP000256562">
    <property type="component" value="Unassembled WGS sequence"/>
</dbReference>
<gene>
    <name evidence="1" type="ORF">DOS83_11260</name>
</gene>
<name>A0A3E0IM13_9STAP</name>
<proteinExistence type="predicted"/>
<dbReference type="InterPro" id="IPR036514">
    <property type="entry name" value="SGNH_hydro_sf"/>
</dbReference>
<dbReference type="EMBL" id="QKXQ01000530">
    <property type="protein sequence ID" value="REH91606.1"/>
    <property type="molecule type" value="Genomic_DNA"/>
</dbReference>
<keyword evidence="1" id="KW-0012">Acyltransferase</keyword>
<comment type="caution">
    <text evidence="1">The sequence shown here is derived from an EMBL/GenBank/DDBJ whole genome shotgun (WGS) entry which is preliminary data.</text>
</comment>
<accession>A0A3E0IM13</accession>
<sequence>TLLARFKKANVYLVNVRVPREYESHVNALMAEAAKKHKNVHLIDWYSASEGHTNYFAYDGIHLEYEGSKALSDLIQSRIKKHHETATSSS</sequence>